<feature type="compositionally biased region" description="Basic and acidic residues" evidence="5">
    <location>
        <begin position="1"/>
        <end position="19"/>
    </location>
</feature>
<evidence type="ECO:0000256" key="6">
    <source>
        <dbReference type="SAM" id="Phobius"/>
    </source>
</evidence>
<dbReference type="Proteomes" id="UP000807504">
    <property type="component" value="Unassembled WGS sequence"/>
</dbReference>
<organism evidence="7 8">
    <name type="scientific">Argiope bruennichi</name>
    <name type="common">Wasp spider</name>
    <name type="synonym">Aranea bruennichi</name>
    <dbReference type="NCBI Taxonomy" id="94029"/>
    <lineage>
        <taxon>Eukaryota</taxon>
        <taxon>Metazoa</taxon>
        <taxon>Ecdysozoa</taxon>
        <taxon>Arthropoda</taxon>
        <taxon>Chelicerata</taxon>
        <taxon>Arachnida</taxon>
        <taxon>Araneae</taxon>
        <taxon>Araneomorphae</taxon>
        <taxon>Entelegynae</taxon>
        <taxon>Araneoidea</taxon>
        <taxon>Araneidae</taxon>
        <taxon>Argiope</taxon>
    </lineage>
</organism>
<reference evidence="7" key="1">
    <citation type="journal article" date="2020" name="bioRxiv">
        <title>Chromosome-level reference genome of the European wasp spider Argiope bruennichi: a resource for studies on range expansion and evolutionary adaptation.</title>
        <authorList>
            <person name="Sheffer M.M."/>
            <person name="Hoppe A."/>
            <person name="Krehenwinkel H."/>
            <person name="Uhl G."/>
            <person name="Kuss A.W."/>
            <person name="Jensen L."/>
            <person name="Jensen C."/>
            <person name="Gillespie R.G."/>
            <person name="Hoff K.J."/>
            <person name="Prost S."/>
        </authorList>
    </citation>
    <scope>NUCLEOTIDE SEQUENCE</scope>
</reference>
<gene>
    <name evidence="7" type="ORF">HNY73_022317</name>
</gene>
<dbReference type="InterPro" id="IPR011701">
    <property type="entry name" value="MFS"/>
</dbReference>
<dbReference type="EMBL" id="JABXBU010002231">
    <property type="protein sequence ID" value="KAF8764219.1"/>
    <property type="molecule type" value="Genomic_DNA"/>
</dbReference>
<evidence type="ECO:0000256" key="3">
    <source>
        <dbReference type="ARBA" id="ARBA00022989"/>
    </source>
</evidence>
<comment type="subcellular location">
    <subcellularLocation>
        <location evidence="1">Membrane</location>
        <topology evidence="1">Multi-pass membrane protein</topology>
    </subcellularLocation>
</comment>
<keyword evidence="3 6" id="KW-1133">Transmembrane helix</keyword>
<feature type="transmembrane region" description="Helical" evidence="6">
    <location>
        <begin position="319"/>
        <end position="337"/>
    </location>
</feature>
<feature type="transmembrane region" description="Helical" evidence="6">
    <location>
        <begin position="209"/>
        <end position="233"/>
    </location>
</feature>
<dbReference type="SUPFAM" id="SSF103473">
    <property type="entry name" value="MFS general substrate transporter"/>
    <property type="match status" value="1"/>
</dbReference>
<evidence type="ECO:0000313" key="7">
    <source>
        <dbReference type="EMBL" id="KAF8764219.1"/>
    </source>
</evidence>
<dbReference type="GO" id="GO:0016020">
    <property type="term" value="C:membrane"/>
    <property type="evidence" value="ECO:0007669"/>
    <property type="project" value="UniProtKB-SubCell"/>
</dbReference>
<feature type="transmembrane region" description="Helical" evidence="6">
    <location>
        <begin position="406"/>
        <end position="429"/>
    </location>
</feature>
<reference evidence="7" key="2">
    <citation type="submission" date="2020-06" db="EMBL/GenBank/DDBJ databases">
        <authorList>
            <person name="Sheffer M."/>
        </authorList>
    </citation>
    <scope>NUCLEOTIDE SEQUENCE</scope>
</reference>
<evidence type="ECO:0000256" key="2">
    <source>
        <dbReference type="ARBA" id="ARBA00022692"/>
    </source>
</evidence>
<feature type="region of interest" description="Disordered" evidence="5">
    <location>
        <begin position="447"/>
        <end position="477"/>
    </location>
</feature>
<evidence type="ECO:0000256" key="4">
    <source>
        <dbReference type="ARBA" id="ARBA00023136"/>
    </source>
</evidence>
<feature type="transmembrane region" description="Helical" evidence="6">
    <location>
        <begin position="283"/>
        <end position="307"/>
    </location>
</feature>
<name>A0A8T0E1U0_ARGBR</name>
<feature type="region of interest" description="Disordered" evidence="5">
    <location>
        <begin position="1"/>
        <end position="25"/>
    </location>
</feature>
<dbReference type="PANTHER" id="PTHR23507">
    <property type="entry name" value="ZGC:174356"/>
    <property type="match status" value="1"/>
</dbReference>
<proteinExistence type="predicted"/>
<feature type="transmembrane region" description="Helical" evidence="6">
    <location>
        <begin position="58"/>
        <end position="79"/>
    </location>
</feature>
<feature type="transmembrane region" description="Helical" evidence="6">
    <location>
        <begin position="377"/>
        <end position="400"/>
    </location>
</feature>
<protein>
    <submittedName>
        <fullName evidence="7">Proton-coupled folate transporter like protein</fullName>
    </submittedName>
</protein>
<feature type="transmembrane region" description="Helical" evidence="6">
    <location>
        <begin position="343"/>
        <end position="365"/>
    </location>
</feature>
<evidence type="ECO:0000256" key="1">
    <source>
        <dbReference type="ARBA" id="ARBA00004141"/>
    </source>
</evidence>
<dbReference type="GO" id="GO:0022857">
    <property type="term" value="F:transmembrane transporter activity"/>
    <property type="evidence" value="ECO:0007669"/>
    <property type="project" value="InterPro"/>
</dbReference>
<evidence type="ECO:0000313" key="8">
    <source>
        <dbReference type="Proteomes" id="UP000807504"/>
    </source>
</evidence>
<keyword evidence="2 6" id="KW-0812">Transmembrane</keyword>
<comment type="caution">
    <text evidence="7">The sequence shown here is derived from an EMBL/GenBank/DDBJ whole genome shotgun (WGS) entry which is preliminary data.</text>
</comment>
<feature type="transmembrane region" description="Helical" evidence="6">
    <location>
        <begin position="114"/>
        <end position="135"/>
    </location>
</feature>
<dbReference type="PANTHER" id="PTHR23507:SF1">
    <property type="entry name" value="FI18259P1-RELATED"/>
    <property type="match status" value="1"/>
</dbReference>
<accession>A0A8T0E1U0</accession>
<dbReference type="InterPro" id="IPR036259">
    <property type="entry name" value="MFS_trans_sf"/>
</dbReference>
<feature type="transmembrane region" description="Helical" evidence="6">
    <location>
        <begin position="147"/>
        <end position="168"/>
    </location>
</feature>
<evidence type="ECO:0000256" key="5">
    <source>
        <dbReference type="SAM" id="MobiDB-lite"/>
    </source>
</evidence>
<keyword evidence="8" id="KW-1185">Reference proteome</keyword>
<dbReference type="Gene3D" id="1.20.1250.20">
    <property type="entry name" value="MFS general substrate transporter like domains"/>
    <property type="match status" value="1"/>
</dbReference>
<dbReference type="Pfam" id="PF07690">
    <property type="entry name" value="MFS_1"/>
    <property type="match status" value="1"/>
</dbReference>
<sequence>MSSKNESEKTRSSGEEKTQTEFSNQKENPVPKMMRVYIYVSDNACSILSEIKQMKIELVMFLYMFANMMIMVTLTSLIMEKVCLVHLGESEDVCSNLKDNLKTKTKVEKQASNYSVGISLVQMIPSSILACFIGAWSDRYSRKIPLIMALIGTTINGLGSTLLAAVFYSRAEFLFIPSTFAGISGGMVTVMTVLYSFASDTTTFGKRTIKYAFLEFAFGLAMPLGQLAGGWLFQWFGYIPETKGLDNKDSWIVKLRNLWSVQPVLESIRATIKPRPNKGRLQILLLILAMSLAVLSYASTGNINFIYCHHLRYKTEDPILGIVGSSSLLIKNVAMGLAHKEEFYLLANLFGLLSGLATLAGRSRISKVTSKDDIGKVFSFVTTAESILPILSTVVATQIFTATIDFYPGLVYLGLGGILILPLVIFSWISRLPIINYEQMHNESEDKVLSGDPCMETETAQSSNVEDGNELELKSNV</sequence>
<feature type="transmembrane region" description="Helical" evidence="6">
    <location>
        <begin position="174"/>
        <end position="197"/>
    </location>
</feature>
<keyword evidence="4 6" id="KW-0472">Membrane</keyword>
<dbReference type="AlphaFoldDB" id="A0A8T0E1U0"/>